<comment type="caution">
    <text evidence="3">The sequence shown here is derived from an EMBL/GenBank/DDBJ whole genome shotgun (WGS) entry which is preliminary data.</text>
</comment>
<feature type="compositionally biased region" description="Low complexity" evidence="1">
    <location>
        <begin position="131"/>
        <end position="175"/>
    </location>
</feature>
<evidence type="ECO:0000256" key="1">
    <source>
        <dbReference type="SAM" id="MobiDB-lite"/>
    </source>
</evidence>
<keyword evidence="4" id="KW-1185">Reference proteome</keyword>
<evidence type="ECO:0000313" key="3">
    <source>
        <dbReference type="EMBL" id="MFC5893506.1"/>
    </source>
</evidence>
<feature type="transmembrane region" description="Helical" evidence="2">
    <location>
        <begin position="84"/>
        <end position="106"/>
    </location>
</feature>
<keyword evidence="2" id="KW-0472">Membrane</keyword>
<gene>
    <name evidence="3" type="ORF">ACFP3M_11825</name>
</gene>
<feature type="region of interest" description="Disordered" evidence="1">
    <location>
        <begin position="206"/>
        <end position="333"/>
    </location>
</feature>
<feature type="compositionally biased region" description="Pro residues" evidence="1">
    <location>
        <begin position="296"/>
        <end position="309"/>
    </location>
</feature>
<sequence length="333" mass="32371">MADDRYNWLDNDAAERLLRGEPVGTTAHGAQELARLLDDAAPAGPGTGPLPGEEAAVAAFRRARPAAPPRPAARAGLARPFRRGFAVALAACALGGVAVAAGTGVLPSPFRPGPDPASGVSTDVSPGTLESPDPGTTAPGSPGPTAGQKPTDDPTTSPTPDASHSTTAPPSAGATRGPGRGVPGVPGNGKNGSAERRAVVLALCRDYEAGRRGDMDRETLQRLERAAGGPAKVHAFCRRYLQQQGNGDGGGNGKGDGGNGGGGDGNADGGGTGAGQGGGHGGDEDGDGQPSTAPEPSTPGAPPPAPGSPEPSASDTAVPTPSTSANATAPASV</sequence>
<evidence type="ECO:0000313" key="4">
    <source>
        <dbReference type="Proteomes" id="UP001596241"/>
    </source>
</evidence>
<feature type="compositionally biased region" description="Gly residues" evidence="1">
    <location>
        <begin position="246"/>
        <end position="280"/>
    </location>
</feature>
<organism evidence="3 4">
    <name type="scientific">Streptomyces ramulosus</name>
    <dbReference type="NCBI Taxonomy" id="47762"/>
    <lineage>
        <taxon>Bacteria</taxon>
        <taxon>Bacillati</taxon>
        <taxon>Actinomycetota</taxon>
        <taxon>Actinomycetes</taxon>
        <taxon>Kitasatosporales</taxon>
        <taxon>Streptomycetaceae</taxon>
        <taxon>Streptomyces</taxon>
    </lineage>
</organism>
<feature type="compositionally biased region" description="Gly residues" evidence="1">
    <location>
        <begin position="176"/>
        <end position="190"/>
    </location>
</feature>
<proteinExistence type="predicted"/>
<dbReference type="RefSeq" id="WP_345079795.1">
    <property type="nucleotide sequence ID" value="NZ_BAAAWG010000004.1"/>
</dbReference>
<feature type="compositionally biased region" description="Low complexity" evidence="1">
    <location>
        <begin position="310"/>
        <end position="333"/>
    </location>
</feature>
<feature type="region of interest" description="Disordered" evidence="1">
    <location>
        <begin position="110"/>
        <end position="194"/>
    </location>
</feature>
<evidence type="ECO:0008006" key="5">
    <source>
        <dbReference type="Google" id="ProtNLM"/>
    </source>
</evidence>
<accession>A0ABW1FGA0</accession>
<dbReference type="EMBL" id="JBHSPW010000004">
    <property type="protein sequence ID" value="MFC5893506.1"/>
    <property type="molecule type" value="Genomic_DNA"/>
</dbReference>
<name>A0ABW1FGA0_9ACTN</name>
<evidence type="ECO:0000256" key="2">
    <source>
        <dbReference type="SAM" id="Phobius"/>
    </source>
</evidence>
<keyword evidence="2" id="KW-0812">Transmembrane</keyword>
<dbReference type="Proteomes" id="UP001596241">
    <property type="component" value="Unassembled WGS sequence"/>
</dbReference>
<protein>
    <recommendedName>
        <fullName evidence="5">Extensin</fullName>
    </recommendedName>
</protein>
<reference evidence="4" key="1">
    <citation type="journal article" date="2019" name="Int. J. Syst. Evol. Microbiol.">
        <title>The Global Catalogue of Microorganisms (GCM) 10K type strain sequencing project: providing services to taxonomists for standard genome sequencing and annotation.</title>
        <authorList>
            <consortium name="The Broad Institute Genomics Platform"/>
            <consortium name="The Broad Institute Genome Sequencing Center for Infectious Disease"/>
            <person name="Wu L."/>
            <person name="Ma J."/>
        </authorList>
    </citation>
    <scope>NUCLEOTIDE SEQUENCE [LARGE SCALE GENOMIC DNA]</scope>
    <source>
        <strain evidence="4">CGMCC 1.15809</strain>
    </source>
</reference>
<keyword evidence="2" id="KW-1133">Transmembrane helix</keyword>
<feature type="compositionally biased region" description="Basic and acidic residues" evidence="1">
    <location>
        <begin position="206"/>
        <end position="225"/>
    </location>
</feature>